<feature type="coiled-coil region" evidence="1">
    <location>
        <begin position="210"/>
        <end position="244"/>
    </location>
</feature>
<dbReference type="InterPro" id="IPR020103">
    <property type="entry name" value="PsdUridine_synth_cat_dom_sf"/>
</dbReference>
<dbReference type="InterPro" id="IPR006145">
    <property type="entry name" value="PsdUridine_synth_RsuA/RluA"/>
</dbReference>
<dbReference type="Proteomes" id="UP000017800">
    <property type="component" value="Unassembled WGS sequence"/>
</dbReference>
<dbReference type="Pfam" id="PF00849">
    <property type="entry name" value="PseudoU_synth_2"/>
    <property type="match status" value="1"/>
</dbReference>
<dbReference type="RefSeq" id="WP_023403675.1">
    <property type="nucleotide sequence ID" value="NZ_BAUJ01000018.1"/>
</dbReference>
<dbReference type="EMBL" id="BAUJ01000018">
    <property type="protein sequence ID" value="GAD89308.1"/>
    <property type="molecule type" value="Genomic_DNA"/>
</dbReference>
<proteinExistence type="predicted"/>
<evidence type="ECO:0000313" key="3">
    <source>
        <dbReference type="EMBL" id="GAD89308.1"/>
    </source>
</evidence>
<reference evidence="3 4" key="1">
    <citation type="submission" date="2013-11" db="EMBL/GenBank/DDBJ databases">
        <title>Whole genome shotgun sequence of Vibrio halioticoli NBRC 102217.</title>
        <authorList>
            <person name="Isaki S."/>
            <person name="Kimura A."/>
            <person name="Ohji S."/>
            <person name="Hosoyama A."/>
            <person name="Fujita N."/>
            <person name="Hashimoto M."/>
            <person name="Hosoyama Y."/>
            <person name="Yamazoe A."/>
        </authorList>
    </citation>
    <scope>NUCLEOTIDE SEQUENCE [LARGE SCALE GENOMIC DNA]</scope>
    <source>
        <strain evidence="3 4">NBRC 102217</strain>
    </source>
</reference>
<evidence type="ECO:0000256" key="1">
    <source>
        <dbReference type="SAM" id="Coils"/>
    </source>
</evidence>
<dbReference type="CDD" id="cd02869">
    <property type="entry name" value="PseudoU_synth_RluA_like"/>
    <property type="match status" value="1"/>
</dbReference>
<gene>
    <name evidence="3" type="ORF">VHA01S_018_00960</name>
</gene>
<dbReference type="PROSITE" id="PS01129">
    <property type="entry name" value="PSI_RLU"/>
    <property type="match status" value="1"/>
</dbReference>
<sequence length="565" mass="64226">MSSDPLFTPFEQSIAGVALPKRFTFPFYYEPHPLSVLASEQLQKQLHSAFDCQFDLEPSSASSSPQKQGKMFGVLVVKNRDGELGFLSAFSGKIDDSNHHQGFVPPVYDMLNSEGFVRHEFDKINAVSSELNAFTSSVDIAQLKAQLAEINRQASAQIQAQQAQMADSRKLRKQQRSQAKQDLSFDDYQQLEQQLAKQSVFEKNQLKATKSQWAEKQAKLTSEIEDVERQISELRSRRAHLSNQMQHKLFTQYSFLNADNERQDLNQIFAQTASKVPPAGAGECAAPKLLQYAYLNRYAPISLAEFWWGQSPKSEIRQHKQFYPSCMSKCHPILSHMLKGLLVDDNPLLENPAKDKPLPIIYEDEHIVVVNKPEGFLSVPGRHIQDSAWHRLQQIYTDAEGPFALHRLDMATSGLLVFALTKRANKHLQKQFIAREVTKRYAALIDGVIDGTHIKNEGDIELPMCPDLLDRPRQRVSVEHGKPAHTHYQLIEVVDGKSKVFLYPKTGRTHQLRVHCAHKDGLNMPIIGDSLYGKKDLRLYLHAQQLSFTHPVTKEWMTFTADIPF</sequence>
<dbReference type="InterPro" id="IPR006224">
    <property type="entry name" value="PsdUridine_synth_RluA-like_CS"/>
</dbReference>
<dbReference type="OrthoDB" id="9785808at2"/>
<evidence type="ECO:0000313" key="4">
    <source>
        <dbReference type="Proteomes" id="UP000017800"/>
    </source>
</evidence>
<organism evidence="3 4">
    <name type="scientific">Vibrio halioticoli NBRC 102217</name>
    <dbReference type="NCBI Taxonomy" id="1219072"/>
    <lineage>
        <taxon>Bacteria</taxon>
        <taxon>Pseudomonadati</taxon>
        <taxon>Pseudomonadota</taxon>
        <taxon>Gammaproteobacteria</taxon>
        <taxon>Vibrionales</taxon>
        <taxon>Vibrionaceae</taxon>
        <taxon>Vibrio</taxon>
    </lineage>
</organism>
<protein>
    <recommendedName>
        <fullName evidence="2">Pseudouridine synthase RsuA/RluA-like domain-containing protein</fullName>
    </recommendedName>
</protein>
<name>V5FCS5_9VIBR</name>
<dbReference type="GO" id="GO:0003723">
    <property type="term" value="F:RNA binding"/>
    <property type="evidence" value="ECO:0007669"/>
    <property type="project" value="InterPro"/>
</dbReference>
<dbReference type="GO" id="GO:0000455">
    <property type="term" value="P:enzyme-directed rRNA pseudouridine synthesis"/>
    <property type="evidence" value="ECO:0007669"/>
    <property type="project" value="TreeGrafter"/>
</dbReference>
<accession>V5FCS5</accession>
<dbReference type="AlphaFoldDB" id="V5FCS5"/>
<dbReference type="GO" id="GO:0009982">
    <property type="term" value="F:pseudouridine synthase activity"/>
    <property type="evidence" value="ECO:0007669"/>
    <property type="project" value="InterPro"/>
</dbReference>
<feature type="domain" description="Pseudouridine synthase RsuA/RluA-like" evidence="2">
    <location>
        <begin position="366"/>
        <end position="518"/>
    </location>
</feature>
<dbReference type="SUPFAM" id="SSF55120">
    <property type="entry name" value="Pseudouridine synthase"/>
    <property type="match status" value="1"/>
</dbReference>
<dbReference type="PANTHER" id="PTHR21600">
    <property type="entry name" value="MITOCHONDRIAL RNA PSEUDOURIDINE SYNTHASE"/>
    <property type="match status" value="1"/>
</dbReference>
<dbReference type="InterPro" id="IPR050188">
    <property type="entry name" value="RluA_PseudoU_synthase"/>
</dbReference>
<feature type="coiled-coil region" evidence="1">
    <location>
        <begin position="140"/>
        <end position="171"/>
    </location>
</feature>
<evidence type="ECO:0000259" key="2">
    <source>
        <dbReference type="Pfam" id="PF00849"/>
    </source>
</evidence>
<keyword evidence="4" id="KW-1185">Reference proteome</keyword>
<dbReference type="eggNOG" id="COG0564">
    <property type="taxonomic scope" value="Bacteria"/>
</dbReference>
<dbReference type="GO" id="GO:0140098">
    <property type="term" value="F:catalytic activity, acting on RNA"/>
    <property type="evidence" value="ECO:0007669"/>
    <property type="project" value="UniProtKB-ARBA"/>
</dbReference>
<comment type="caution">
    <text evidence="3">The sequence shown here is derived from an EMBL/GenBank/DDBJ whole genome shotgun (WGS) entry which is preliminary data.</text>
</comment>
<keyword evidence="1" id="KW-0175">Coiled coil</keyword>
<dbReference type="Gene3D" id="3.30.2350.10">
    <property type="entry name" value="Pseudouridine synthase"/>
    <property type="match status" value="1"/>
</dbReference>
<dbReference type="PANTHER" id="PTHR21600:SF89">
    <property type="entry name" value="RIBOSOMAL LARGE SUBUNIT PSEUDOURIDINE SYNTHASE A"/>
    <property type="match status" value="1"/>
</dbReference>